<dbReference type="PANTHER" id="PTHR13914:SF0">
    <property type="entry name" value="PROLINE DEHYDROGENASE 1, MITOCHONDRIAL"/>
    <property type="match status" value="1"/>
</dbReference>
<dbReference type="Proteomes" id="UP000005551">
    <property type="component" value="Unassembled WGS sequence"/>
</dbReference>
<dbReference type="InterPro" id="IPR002872">
    <property type="entry name" value="Proline_DH_dom"/>
</dbReference>
<dbReference type="GO" id="GO:0010133">
    <property type="term" value="P:L-proline catabolic process to L-glutamate"/>
    <property type="evidence" value="ECO:0007669"/>
    <property type="project" value="TreeGrafter"/>
</dbReference>
<evidence type="ECO:0000256" key="1">
    <source>
        <dbReference type="ARBA" id="ARBA00023002"/>
    </source>
</evidence>
<dbReference type="PANTHER" id="PTHR13914">
    <property type="entry name" value="PROLINE OXIDASE"/>
    <property type="match status" value="1"/>
</dbReference>
<feature type="compositionally biased region" description="Basic and acidic residues" evidence="2">
    <location>
        <begin position="22"/>
        <end position="37"/>
    </location>
</feature>
<dbReference type="Gene3D" id="3.20.20.220">
    <property type="match status" value="1"/>
</dbReference>
<evidence type="ECO:0000256" key="2">
    <source>
        <dbReference type="SAM" id="MobiDB-lite"/>
    </source>
</evidence>
<evidence type="ECO:0000259" key="3">
    <source>
        <dbReference type="Pfam" id="PF01619"/>
    </source>
</evidence>
<keyword evidence="5" id="KW-1185">Reference proteome</keyword>
<dbReference type="InterPro" id="IPR015659">
    <property type="entry name" value="Proline_oxidase"/>
</dbReference>
<dbReference type="GO" id="GO:0004657">
    <property type="term" value="F:proline dehydrogenase activity"/>
    <property type="evidence" value="ECO:0007669"/>
    <property type="project" value="InterPro"/>
</dbReference>
<dbReference type="InterPro" id="IPR029041">
    <property type="entry name" value="FAD-linked_oxidoreductase-like"/>
</dbReference>
<dbReference type="EMBL" id="AJYA01000015">
    <property type="protein sequence ID" value="EIM77286.1"/>
    <property type="molecule type" value="Genomic_DNA"/>
</dbReference>
<comment type="caution">
    <text evidence="4">The sequence shown here is derived from an EMBL/GenBank/DDBJ whole genome shotgun (WGS) entry which is preliminary data.</text>
</comment>
<dbReference type="Pfam" id="PF01619">
    <property type="entry name" value="Pro_dh"/>
    <property type="match status" value="1"/>
</dbReference>
<dbReference type="AlphaFoldDB" id="I5C634"/>
<feature type="domain" description="Proline dehydrogenase" evidence="3">
    <location>
        <begin position="139"/>
        <end position="437"/>
    </location>
</feature>
<dbReference type="PATRIC" id="fig|1189621.3.peg.1430"/>
<accession>I5C634</accession>
<organism evidence="4 5">
    <name type="scientific">Nitritalea halalkaliphila LW7</name>
    <dbReference type="NCBI Taxonomy" id="1189621"/>
    <lineage>
        <taxon>Bacteria</taxon>
        <taxon>Pseudomonadati</taxon>
        <taxon>Bacteroidota</taxon>
        <taxon>Cytophagia</taxon>
        <taxon>Cytophagales</taxon>
        <taxon>Cyclobacteriaceae</taxon>
        <taxon>Nitritalea</taxon>
    </lineage>
</organism>
<evidence type="ECO:0000313" key="5">
    <source>
        <dbReference type="Proteomes" id="UP000005551"/>
    </source>
</evidence>
<sequence>MPSEAAPSSIGSASEGFFVSREPARAPIRREKPKENAVEPTNSSCCRRENSLYLRQNESCMTSKPKLTFENLEIAFQAKSDAELRKMYVIFATINNNTATKLGIKLANLGFSLRLPIKGLMKQTMFGHFCGGETIEECGKTVQELADFGIGTILDYSVEGKGNEDSYEATFREVMRTVERAAGDPAIPFAVFKVTGLGDYRLMIKKQAGEPLSSSEQEAYARMERRVDALCAAAQKARTKILIDAEESWFQDSIDALAYAAMERYNQEDCIVYNTYQMYRHDMYARLEAAYAQAASRGYFLGAKLVRGAYMEKERERAAKKGYASPIQATKADSDRDYDKAMRFCLDRVERLHFVSGSHNEQSNLLLAEWMLEKGLEPGDARVYFAQLYGMSDTISFNLAHAGFRVAKYVPYGPVEKVMPYLSRRAAENTSVAGQSSREFELIKKELTRRKAARNQKVPAAANQR</sequence>
<feature type="region of interest" description="Disordered" evidence="2">
    <location>
        <begin position="1"/>
        <end position="42"/>
    </location>
</feature>
<proteinExistence type="predicted"/>
<keyword evidence="1" id="KW-0560">Oxidoreductase</keyword>
<protein>
    <submittedName>
        <fullName evidence="4">Proline dehydrogenase</fullName>
    </submittedName>
</protein>
<dbReference type="GO" id="GO:0071949">
    <property type="term" value="F:FAD binding"/>
    <property type="evidence" value="ECO:0007669"/>
    <property type="project" value="TreeGrafter"/>
</dbReference>
<dbReference type="SUPFAM" id="SSF51730">
    <property type="entry name" value="FAD-linked oxidoreductase"/>
    <property type="match status" value="1"/>
</dbReference>
<gene>
    <name evidence="4" type="ORF">A3SI_06864</name>
</gene>
<name>I5C634_9BACT</name>
<evidence type="ECO:0000313" key="4">
    <source>
        <dbReference type="EMBL" id="EIM77286.1"/>
    </source>
</evidence>
<dbReference type="STRING" id="1189621.A3SI_06864"/>
<reference evidence="4 5" key="1">
    <citation type="submission" date="2012-05" db="EMBL/GenBank/DDBJ databases">
        <title>Genome sequence of Nitritalea halalkaliphila LW7.</title>
        <authorList>
            <person name="Jangir P.K."/>
            <person name="Singh A."/>
            <person name="Shivaji S."/>
            <person name="Sharma R."/>
        </authorList>
    </citation>
    <scope>NUCLEOTIDE SEQUENCE [LARGE SCALE GENOMIC DNA]</scope>
    <source>
        <strain evidence="4 5">LW7</strain>
    </source>
</reference>